<feature type="region of interest" description="Disordered" evidence="1">
    <location>
        <begin position="352"/>
        <end position="444"/>
    </location>
</feature>
<feature type="compositionally biased region" description="Low complexity" evidence="1">
    <location>
        <begin position="544"/>
        <end position="554"/>
    </location>
</feature>
<gene>
    <name evidence="2" type="ORF">PPAR00522_LOCUS19551</name>
</gene>
<feature type="compositionally biased region" description="Basic and acidic residues" evidence="1">
    <location>
        <begin position="371"/>
        <end position="387"/>
    </location>
</feature>
<proteinExistence type="predicted"/>
<organism evidence="2">
    <name type="scientific">Polytomella parva</name>
    <dbReference type="NCBI Taxonomy" id="51329"/>
    <lineage>
        <taxon>Eukaryota</taxon>
        <taxon>Viridiplantae</taxon>
        <taxon>Chlorophyta</taxon>
        <taxon>core chlorophytes</taxon>
        <taxon>Chlorophyceae</taxon>
        <taxon>CS clade</taxon>
        <taxon>Chlamydomonadales</taxon>
        <taxon>Chlamydomonadaceae</taxon>
        <taxon>Polytomella</taxon>
    </lineage>
</organism>
<evidence type="ECO:0000313" key="2">
    <source>
        <dbReference type="EMBL" id="CAD8788408.1"/>
    </source>
</evidence>
<feature type="region of interest" description="Disordered" evidence="1">
    <location>
        <begin position="622"/>
        <end position="669"/>
    </location>
</feature>
<feature type="compositionally biased region" description="Pro residues" evidence="1">
    <location>
        <begin position="205"/>
        <end position="216"/>
    </location>
</feature>
<feature type="compositionally biased region" description="Basic and acidic residues" evidence="1">
    <location>
        <begin position="623"/>
        <end position="643"/>
    </location>
</feature>
<feature type="region of interest" description="Disordered" evidence="1">
    <location>
        <begin position="467"/>
        <end position="589"/>
    </location>
</feature>
<feature type="compositionally biased region" description="Basic and acidic residues" evidence="1">
    <location>
        <begin position="257"/>
        <end position="269"/>
    </location>
</feature>
<dbReference type="AlphaFoldDB" id="A0A7S0YND0"/>
<feature type="compositionally biased region" description="Polar residues" evidence="1">
    <location>
        <begin position="223"/>
        <end position="234"/>
    </location>
</feature>
<feature type="compositionally biased region" description="Basic and acidic residues" evidence="1">
    <location>
        <begin position="146"/>
        <end position="155"/>
    </location>
</feature>
<name>A0A7S0YND0_9CHLO</name>
<feature type="compositionally biased region" description="Basic and acidic residues" evidence="1">
    <location>
        <begin position="652"/>
        <end position="669"/>
    </location>
</feature>
<feature type="region of interest" description="Disordered" evidence="1">
    <location>
        <begin position="906"/>
        <end position="929"/>
    </location>
</feature>
<feature type="region of interest" description="Disordered" evidence="1">
    <location>
        <begin position="253"/>
        <end position="303"/>
    </location>
</feature>
<evidence type="ECO:0000256" key="1">
    <source>
        <dbReference type="SAM" id="MobiDB-lite"/>
    </source>
</evidence>
<sequence>MSSKDSRDFIKLEDLGVEATDADCFEENIIQNALSRQAASEAETLSSNNEKKGKRILKIGIKKLPKNDSRPPSISASQNVRNAEIGQRCLSDSDLNSRNVSNNKFPQDPLVEAAIERLNEIDFEIQQLQEAIADYRVPKTGRRGAIRSDRGDRGRKGLFHPASSNASLPLTLKAPSPDVAFDASTKRRRVTGGVDPIFKPASSTLPPPPPPPPASKPPRDVANKSNILSGGNNLSQDHAQAMRMTDGLRKANLAGNDFRDNDNGRHLKDNTPLLQSQHRQQQQQPHQIPLQRQQQQHQISQEQSLNSTMKNDANYYNVDHNGKGEEGSQGENWLRNSQRWISLLFAAKNGVAEHSVGRDSKGQTTHNGEMFLKDPQKKIGRNEDPARSPRLGSHPLKLALDPDQNVLKTKTRRNSIPSSPSPSPSPLLTSSQSIPPKTILDPNPGFKIQEIPSLLQKIFTHPVAISSSFTDPKAPPAPLLEGEEQGEGSRIKGAGSWIKKTGSWIRQTHLDEESEKKKRSWNGNQAGNLHGGKNDVSKTNKTVNSRNNNRNSDNSNDRRRRNKSPSLSSDEDSPKLKSQGPSPKKEPEIHLFPVGNWKIPLEIKWENPLAFVKWSQPKTAASKLEKEGGKEAGKEMLHHEADKGQSVVGREGLGKKDESKGKQDSEMWEKKGLHHSFSIPFMKDNSNGTIKNNYKNIRDGKSFVSNNSVKDLISRAMAIPITTATVATNAYNNKNNVKSRTLVIDSDADIGKHSSAMGSNNNSTANKSSVPNVKLDLPSSKGFWSLGHSNHGHSITMEKNDAMLNSLIFDRLSAMKKYFEPKNKDNKDVVTNKGNLSNDSSTNSPTKKDVGNGKGDLNQKAFHGFFNVNTSVETVVKSAMNSLVGAMMNSAVKLEINPELKEIVGNQGHRGLGNQEKGHIPTNKSKSDK</sequence>
<protein>
    <submittedName>
        <fullName evidence="2">Uncharacterized protein</fullName>
    </submittedName>
</protein>
<feature type="region of interest" description="Disordered" evidence="1">
    <location>
        <begin position="143"/>
        <end position="234"/>
    </location>
</feature>
<feature type="compositionally biased region" description="Polar residues" evidence="1">
    <location>
        <begin position="836"/>
        <end position="845"/>
    </location>
</feature>
<feature type="compositionally biased region" description="Low complexity" evidence="1">
    <location>
        <begin position="426"/>
        <end position="436"/>
    </location>
</feature>
<reference evidence="2" key="1">
    <citation type="submission" date="2021-01" db="EMBL/GenBank/DDBJ databases">
        <authorList>
            <person name="Corre E."/>
            <person name="Pelletier E."/>
            <person name="Niang G."/>
            <person name="Scheremetjew M."/>
            <person name="Finn R."/>
            <person name="Kale V."/>
            <person name="Holt S."/>
            <person name="Cochrane G."/>
            <person name="Meng A."/>
            <person name="Brown T."/>
            <person name="Cohen L."/>
        </authorList>
    </citation>
    <scope>NUCLEOTIDE SEQUENCE</scope>
    <source>
        <strain evidence="2">SAG 63-3</strain>
    </source>
</reference>
<dbReference type="EMBL" id="HBFM01030038">
    <property type="protein sequence ID" value="CAD8788408.1"/>
    <property type="molecule type" value="Transcribed_RNA"/>
</dbReference>
<accession>A0A7S0YND0</accession>
<feature type="region of interest" description="Disordered" evidence="1">
    <location>
        <begin position="824"/>
        <end position="855"/>
    </location>
</feature>
<feature type="compositionally biased region" description="Low complexity" evidence="1">
    <location>
        <begin position="272"/>
        <end position="303"/>
    </location>
</feature>
<feature type="region of interest" description="Disordered" evidence="1">
    <location>
        <begin position="312"/>
        <end position="331"/>
    </location>
</feature>